<dbReference type="EMBL" id="AP024450">
    <property type="protein sequence ID" value="BCS29767.1"/>
    <property type="molecule type" value="Genomic_DNA"/>
</dbReference>
<evidence type="ECO:0000256" key="1">
    <source>
        <dbReference type="SAM" id="Phobius"/>
    </source>
</evidence>
<dbReference type="GeneID" id="64979764"/>
<reference evidence="2" key="2">
    <citation type="submission" date="2021-02" db="EMBL/GenBank/DDBJ databases">
        <title>Aspergillus puulaauensis MK2 genome sequence.</title>
        <authorList>
            <person name="Futagami T."/>
            <person name="Mori K."/>
            <person name="Kadooka C."/>
            <person name="Tanaka T."/>
        </authorList>
    </citation>
    <scope>NUCLEOTIDE SEQUENCE</scope>
    <source>
        <strain evidence="2">MK2</strain>
    </source>
</reference>
<evidence type="ECO:0000313" key="2">
    <source>
        <dbReference type="EMBL" id="BCS29767.1"/>
    </source>
</evidence>
<sequence length="529" mass="59316">MTWELSVSVLFGVGIDVAHQYPGIWDFCQHLEDTYHPQFRRFDGAIWGMLGRERQESVKYFWEWCFSVARAWRSLRTGNNGADNPTIQAVLCQFLSGPYSRRRMENLNEIPKAVIAGAIVQTLCWLSAAVKPLMYVPTPHEAAAPQTPRPPDTPSTIEAQDTTGPFTTTGSVDGTIAAQAMDTPDPASATITQTTDESHRPGLEFLADEISQGHSTTPTTSGIVLEVEYGEKTVSVEHRLEDELGDMFHALYEQAAKGRQNAEPVAWKAAKLEEDILHESRVTYSTLKKHGAIQLKWVDTISQHMHLDQRRRELSLFRFPSLCAARAKGATPSREVSMTANITNWLMPYTAFPQPPYPAQDEDVVCQEIILSYRLLFSQCLESRKLLEHALELEKEKLRAVDPFIIQCVANPSQDSIWGCLGLGTRRSNTVMRFNNNILPKHVRDGDRIIEWSTYSASMDFPVFGWRLKILQAIGGNHPPTGFGDYLTDRRYLATMYTAQVGFTVAVLTISIGLVQIGIASRQLAEARE</sequence>
<keyword evidence="3" id="KW-1185">Reference proteome</keyword>
<keyword evidence="1" id="KW-1133">Transmembrane helix</keyword>
<evidence type="ECO:0000313" key="3">
    <source>
        <dbReference type="Proteomes" id="UP000654913"/>
    </source>
</evidence>
<organism evidence="2 3">
    <name type="scientific">Aspergillus puulaauensis</name>
    <dbReference type="NCBI Taxonomy" id="1220207"/>
    <lineage>
        <taxon>Eukaryota</taxon>
        <taxon>Fungi</taxon>
        <taxon>Dikarya</taxon>
        <taxon>Ascomycota</taxon>
        <taxon>Pezizomycotina</taxon>
        <taxon>Eurotiomycetes</taxon>
        <taxon>Eurotiomycetidae</taxon>
        <taxon>Eurotiales</taxon>
        <taxon>Aspergillaceae</taxon>
        <taxon>Aspergillus</taxon>
    </lineage>
</organism>
<dbReference type="OrthoDB" id="5428890at2759"/>
<dbReference type="RefSeq" id="XP_041561953.1">
    <property type="nucleotide sequence ID" value="XM_041696309.1"/>
</dbReference>
<name>A0A7R7XXX1_9EURO</name>
<protein>
    <submittedName>
        <fullName evidence="2">Uncharacterized protein</fullName>
    </submittedName>
</protein>
<dbReference type="AlphaFoldDB" id="A0A7R7XXX1"/>
<dbReference type="Proteomes" id="UP000654913">
    <property type="component" value="Chromosome 8"/>
</dbReference>
<keyword evidence="1" id="KW-0812">Transmembrane</keyword>
<proteinExistence type="predicted"/>
<dbReference type="KEGG" id="apuu:APUU_80070A"/>
<gene>
    <name evidence="2" type="ORF">APUU_80070A</name>
</gene>
<accession>A0A7R7XXX1</accession>
<feature type="transmembrane region" description="Helical" evidence="1">
    <location>
        <begin position="497"/>
        <end position="519"/>
    </location>
</feature>
<keyword evidence="1" id="KW-0472">Membrane</keyword>
<reference evidence="2" key="1">
    <citation type="submission" date="2021-01" db="EMBL/GenBank/DDBJ databases">
        <authorList>
            <consortium name="Aspergillus puulaauensis MK2 genome sequencing consortium"/>
            <person name="Kazuki M."/>
            <person name="Futagami T."/>
        </authorList>
    </citation>
    <scope>NUCLEOTIDE SEQUENCE</scope>
    <source>
        <strain evidence="2">MK2</strain>
    </source>
</reference>